<reference evidence="2" key="1">
    <citation type="submission" date="2016-01" db="EMBL/GenBank/DDBJ databases">
        <title>Reference transcriptome for the parasite Schistocephalus solidus: insights into the molecular evolution of parasitism.</title>
        <authorList>
            <person name="Hebert F.O."/>
            <person name="Grambauer S."/>
            <person name="Barber I."/>
            <person name="Landry C.R."/>
            <person name="Aubin-Horth N."/>
        </authorList>
    </citation>
    <scope>NUCLEOTIDE SEQUENCE</scope>
</reference>
<protein>
    <recommendedName>
        <fullName evidence="3">Transmembrane protein 222</fullName>
    </recommendedName>
</protein>
<organism evidence="2">
    <name type="scientific">Schistocephalus solidus</name>
    <name type="common">Tapeworm</name>
    <dbReference type="NCBI Taxonomy" id="70667"/>
    <lineage>
        <taxon>Eukaryota</taxon>
        <taxon>Metazoa</taxon>
        <taxon>Spiralia</taxon>
        <taxon>Lophotrochozoa</taxon>
        <taxon>Platyhelminthes</taxon>
        <taxon>Cestoda</taxon>
        <taxon>Eucestoda</taxon>
        <taxon>Diphyllobothriidea</taxon>
        <taxon>Diphyllobothriidae</taxon>
        <taxon>Schistocephalus</taxon>
    </lineage>
</organism>
<dbReference type="InterPro" id="IPR008496">
    <property type="entry name" value="TMEM222/RTE1"/>
</dbReference>
<dbReference type="EMBL" id="GEEE01016992">
    <property type="protein sequence ID" value="JAP46233.1"/>
    <property type="molecule type" value="Transcribed_RNA"/>
</dbReference>
<sequence length="182" mass="20985">MHEIESGDPAADHEIEMFPKRSDVNVPQHRYPHCLVWCPLPIISWIFPPIGHVGIADSKGIIYDFAGPYYIGEDSMAFGWPTKYHQVDLNLVGDADMWDHGVWEANAEYKRRVHNLCCDNCHSHVAHAFNAMRYKGKSNWNMYSVGWFIFMHGRYTGFGGFLRTWLPFLILLTVVLLIAFLV</sequence>
<dbReference type="PANTHER" id="PTHR20921:SF0">
    <property type="entry name" value="TRANSMEMBRANE PROTEIN 222"/>
    <property type="match status" value="1"/>
</dbReference>
<keyword evidence="1" id="KW-0812">Transmembrane</keyword>
<proteinExistence type="predicted"/>
<name>A0A0X3P3J7_SCHSO</name>
<accession>A0A0X3P3J7</accession>
<evidence type="ECO:0008006" key="3">
    <source>
        <dbReference type="Google" id="ProtNLM"/>
    </source>
</evidence>
<evidence type="ECO:0000256" key="1">
    <source>
        <dbReference type="SAM" id="Phobius"/>
    </source>
</evidence>
<dbReference type="Pfam" id="PF05608">
    <property type="entry name" value="RTE1"/>
    <property type="match status" value="1"/>
</dbReference>
<keyword evidence="1" id="KW-0472">Membrane</keyword>
<evidence type="ECO:0000313" key="2">
    <source>
        <dbReference type="EMBL" id="JAP46233.1"/>
    </source>
</evidence>
<dbReference type="PANTHER" id="PTHR20921">
    <property type="entry name" value="TRANSMEMBRANE PROTEIN 222"/>
    <property type="match status" value="1"/>
</dbReference>
<gene>
    <name evidence="2" type="ORF">TR114573</name>
</gene>
<keyword evidence="1" id="KW-1133">Transmembrane helix</keyword>
<feature type="transmembrane region" description="Helical" evidence="1">
    <location>
        <begin position="164"/>
        <end position="181"/>
    </location>
</feature>
<dbReference type="AlphaFoldDB" id="A0A0X3P3J7"/>